<dbReference type="GO" id="GO:0007264">
    <property type="term" value="P:small GTPase-mediated signal transduction"/>
    <property type="evidence" value="ECO:0007669"/>
    <property type="project" value="InterPro"/>
</dbReference>
<keyword evidence="4" id="KW-1185">Reference proteome</keyword>
<evidence type="ECO:0000256" key="1">
    <source>
        <dbReference type="ARBA" id="ARBA00022741"/>
    </source>
</evidence>
<name>A0AAV2SUU9_MEGNR</name>
<proteinExistence type="predicted"/>
<dbReference type="Gene3D" id="3.40.50.300">
    <property type="entry name" value="P-loop containing nucleotide triphosphate hydrolases"/>
    <property type="match status" value="1"/>
</dbReference>
<dbReference type="FunFam" id="3.40.50.300:FF:000118">
    <property type="entry name" value="Rho-related GTP-binding protein RhoG"/>
    <property type="match status" value="1"/>
</dbReference>
<dbReference type="PROSITE" id="PS51419">
    <property type="entry name" value="RAB"/>
    <property type="match status" value="1"/>
</dbReference>
<dbReference type="PRINTS" id="PR00449">
    <property type="entry name" value="RASTRNSFRMNG"/>
</dbReference>
<evidence type="ECO:0000313" key="3">
    <source>
        <dbReference type="EMBL" id="CAL4251405.1"/>
    </source>
</evidence>
<sequence>MQSIKCVVVGDGYVGKTCLLMSYATSAFPDRGYIPTVYDKFEMTVSVGERLIQLELFDTAGQEAYDRLRAISYPQTNVFIVCFSLVHPTSFENVKTKWYPEVRHHCPIAQIILVGTKLDLREDRDTLMMLQEQKITAISYQQGESLAKEGGAIKYLECSAKTQKGIKEVFSEAISAVLSPSSRKKTKRKCTIL</sequence>
<dbReference type="Proteomes" id="UP001497623">
    <property type="component" value="Unassembled WGS sequence"/>
</dbReference>
<dbReference type="GO" id="GO:0003006">
    <property type="term" value="P:developmental process involved in reproduction"/>
    <property type="evidence" value="ECO:0007669"/>
    <property type="project" value="UniProtKB-ARBA"/>
</dbReference>
<keyword evidence="1" id="KW-0547">Nucleotide-binding</keyword>
<dbReference type="GO" id="GO:0001667">
    <property type="term" value="P:ameboidal-type cell migration"/>
    <property type="evidence" value="ECO:0007669"/>
    <property type="project" value="UniProtKB-ARBA"/>
</dbReference>
<dbReference type="InterPro" id="IPR003578">
    <property type="entry name" value="Small_GTPase_Rho"/>
</dbReference>
<dbReference type="GO" id="GO:0022412">
    <property type="term" value="P:cellular process involved in reproduction in multicellular organism"/>
    <property type="evidence" value="ECO:0007669"/>
    <property type="project" value="UniProtKB-ARBA"/>
</dbReference>
<organism evidence="3 4">
    <name type="scientific">Meganyctiphanes norvegica</name>
    <name type="common">Northern krill</name>
    <name type="synonym">Thysanopoda norvegica</name>
    <dbReference type="NCBI Taxonomy" id="48144"/>
    <lineage>
        <taxon>Eukaryota</taxon>
        <taxon>Metazoa</taxon>
        <taxon>Ecdysozoa</taxon>
        <taxon>Arthropoda</taxon>
        <taxon>Crustacea</taxon>
        <taxon>Multicrustacea</taxon>
        <taxon>Malacostraca</taxon>
        <taxon>Eumalacostraca</taxon>
        <taxon>Eucarida</taxon>
        <taxon>Euphausiacea</taxon>
        <taxon>Euphausiidae</taxon>
        <taxon>Meganyctiphanes</taxon>
    </lineage>
</organism>
<dbReference type="NCBIfam" id="TIGR00231">
    <property type="entry name" value="small_GTP"/>
    <property type="match status" value="1"/>
</dbReference>
<dbReference type="SMART" id="SM00175">
    <property type="entry name" value="RAB"/>
    <property type="match status" value="1"/>
</dbReference>
<comment type="caution">
    <text evidence="3">The sequence shown here is derived from an EMBL/GenBank/DDBJ whole genome shotgun (WGS) entry which is preliminary data.</text>
</comment>
<dbReference type="SMART" id="SM00173">
    <property type="entry name" value="RAS"/>
    <property type="match status" value="1"/>
</dbReference>
<accession>A0AAV2SUU9</accession>
<dbReference type="AlphaFoldDB" id="A0AAV2SUU9"/>
<evidence type="ECO:0000313" key="4">
    <source>
        <dbReference type="Proteomes" id="UP001497623"/>
    </source>
</evidence>
<dbReference type="PROSITE" id="PS51421">
    <property type="entry name" value="RAS"/>
    <property type="match status" value="1"/>
</dbReference>
<reference evidence="3 4" key="1">
    <citation type="submission" date="2024-05" db="EMBL/GenBank/DDBJ databases">
        <authorList>
            <person name="Wallberg A."/>
        </authorList>
    </citation>
    <scope>NUCLEOTIDE SEQUENCE [LARGE SCALE GENOMIC DNA]</scope>
</reference>
<dbReference type="InterPro" id="IPR001806">
    <property type="entry name" value="Small_GTPase"/>
</dbReference>
<protein>
    <submittedName>
        <fullName evidence="3">Uncharacterized protein</fullName>
    </submittedName>
</protein>
<keyword evidence="2" id="KW-0342">GTP-binding</keyword>
<dbReference type="GO" id="GO:0005525">
    <property type="term" value="F:GTP binding"/>
    <property type="evidence" value="ECO:0007669"/>
    <property type="project" value="UniProtKB-KW"/>
</dbReference>
<dbReference type="PROSITE" id="PS51420">
    <property type="entry name" value="RHO"/>
    <property type="match status" value="1"/>
</dbReference>
<evidence type="ECO:0000256" key="2">
    <source>
        <dbReference type="ARBA" id="ARBA00023134"/>
    </source>
</evidence>
<dbReference type="SMART" id="SM00174">
    <property type="entry name" value="RHO"/>
    <property type="match status" value="1"/>
</dbReference>
<dbReference type="GO" id="GO:0035099">
    <property type="term" value="P:hemocyte migration"/>
    <property type="evidence" value="ECO:0007669"/>
    <property type="project" value="UniProtKB-ARBA"/>
</dbReference>
<dbReference type="EMBL" id="CAXKWB010169667">
    <property type="protein sequence ID" value="CAL4251405.1"/>
    <property type="molecule type" value="Genomic_DNA"/>
</dbReference>
<gene>
    <name evidence="3" type="ORF">MNOR_LOCUS41777</name>
</gene>
<dbReference type="SUPFAM" id="SSF52540">
    <property type="entry name" value="P-loop containing nucleoside triphosphate hydrolases"/>
    <property type="match status" value="1"/>
</dbReference>
<dbReference type="InterPro" id="IPR027417">
    <property type="entry name" value="P-loop_NTPase"/>
</dbReference>
<dbReference type="PANTHER" id="PTHR24072">
    <property type="entry name" value="RHO FAMILY GTPASE"/>
    <property type="match status" value="1"/>
</dbReference>
<dbReference type="Pfam" id="PF00071">
    <property type="entry name" value="Ras"/>
    <property type="match status" value="1"/>
</dbReference>
<dbReference type="GO" id="GO:0035006">
    <property type="term" value="P:melanization defense response"/>
    <property type="evidence" value="ECO:0007669"/>
    <property type="project" value="UniProtKB-ARBA"/>
</dbReference>
<dbReference type="GO" id="GO:0003924">
    <property type="term" value="F:GTPase activity"/>
    <property type="evidence" value="ECO:0007669"/>
    <property type="project" value="InterPro"/>
</dbReference>
<dbReference type="InterPro" id="IPR005225">
    <property type="entry name" value="Small_GTP-bd"/>
</dbReference>